<evidence type="ECO:0000256" key="1">
    <source>
        <dbReference type="SAM" id="Phobius"/>
    </source>
</evidence>
<proteinExistence type="predicted"/>
<dbReference type="EMBL" id="LGCL01000017">
    <property type="protein sequence ID" value="KPL78581.1"/>
    <property type="molecule type" value="Genomic_DNA"/>
</dbReference>
<keyword evidence="1" id="KW-0812">Transmembrane</keyword>
<sequence>MQKFLQRLPSLHQTVLNRARSRGQSFLELALILPILLLMLLGLVEISFFIGRYLDILDLTREAARFASVRDPFMNAPIDTVSCSAGEPFNFYYHTACIFSPPTGSANCTDTKFCNGLNSFVALNPEIDDVVITVYTVSDWHVSSPVFPQPKGYWALSNIDSDTAHNDNWQRDCQGKVVRSTPYFTADRINDTLEPSSPKSKGLVAVEFYYCYHQALNLPVLTNFVPNPLRIHAYTLMPIPAAQPSPTPRP</sequence>
<feature type="transmembrane region" description="Helical" evidence="1">
    <location>
        <begin position="26"/>
        <end position="50"/>
    </location>
</feature>
<dbReference type="AlphaFoldDB" id="A0A0P6XFY8"/>
<gene>
    <name evidence="3" type="ORF">ADN00_06580</name>
</gene>
<dbReference type="Proteomes" id="UP000050417">
    <property type="component" value="Unassembled WGS sequence"/>
</dbReference>
<dbReference type="RefSeq" id="WP_075062183.1">
    <property type="nucleotide sequence ID" value="NZ_LGCL01000017.1"/>
</dbReference>
<feature type="domain" description="TadE-like" evidence="2">
    <location>
        <begin position="23"/>
        <end position="65"/>
    </location>
</feature>
<keyword evidence="1" id="KW-0472">Membrane</keyword>
<evidence type="ECO:0000259" key="2">
    <source>
        <dbReference type="Pfam" id="PF07811"/>
    </source>
</evidence>
<dbReference type="InterPro" id="IPR012495">
    <property type="entry name" value="TadE-like_dom"/>
</dbReference>
<reference evidence="3 4" key="1">
    <citation type="submission" date="2015-07" db="EMBL/GenBank/DDBJ databases">
        <title>Genome sequence of Ornatilinea apprima DSM 23815.</title>
        <authorList>
            <person name="Hemp J."/>
            <person name="Ward L.M."/>
            <person name="Pace L.A."/>
            <person name="Fischer W.W."/>
        </authorList>
    </citation>
    <scope>NUCLEOTIDE SEQUENCE [LARGE SCALE GENOMIC DNA]</scope>
    <source>
        <strain evidence="3 4">P3M-1</strain>
    </source>
</reference>
<comment type="caution">
    <text evidence="3">The sequence shown here is derived from an EMBL/GenBank/DDBJ whole genome shotgun (WGS) entry which is preliminary data.</text>
</comment>
<accession>A0A0P6XFY8</accession>
<name>A0A0P6XFY8_9CHLR</name>
<evidence type="ECO:0000313" key="4">
    <source>
        <dbReference type="Proteomes" id="UP000050417"/>
    </source>
</evidence>
<dbReference type="Pfam" id="PF07811">
    <property type="entry name" value="TadE"/>
    <property type="match status" value="1"/>
</dbReference>
<dbReference type="STRING" id="1134406.ADN00_06580"/>
<evidence type="ECO:0000313" key="3">
    <source>
        <dbReference type="EMBL" id="KPL78581.1"/>
    </source>
</evidence>
<organism evidence="3 4">
    <name type="scientific">Ornatilinea apprima</name>
    <dbReference type="NCBI Taxonomy" id="1134406"/>
    <lineage>
        <taxon>Bacteria</taxon>
        <taxon>Bacillati</taxon>
        <taxon>Chloroflexota</taxon>
        <taxon>Anaerolineae</taxon>
        <taxon>Anaerolineales</taxon>
        <taxon>Anaerolineaceae</taxon>
        <taxon>Ornatilinea</taxon>
    </lineage>
</organism>
<dbReference type="OrthoDB" id="160498at2"/>
<keyword evidence="1" id="KW-1133">Transmembrane helix</keyword>
<protein>
    <recommendedName>
        <fullName evidence="2">TadE-like domain-containing protein</fullName>
    </recommendedName>
</protein>
<keyword evidence="4" id="KW-1185">Reference proteome</keyword>